<dbReference type="GO" id="GO:0003723">
    <property type="term" value="F:RNA binding"/>
    <property type="evidence" value="ECO:0007669"/>
    <property type="project" value="UniProtKB-KW"/>
</dbReference>
<dbReference type="Proteomes" id="UP000104854">
    <property type="component" value="Segment"/>
</dbReference>
<gene>
    <name evidence="10" type="primary">NP</name>
</gene>
<dbReference type="EMBL" id="KJ956404">
    <property type="protein sequence ID" value="AIJ01289.1"/>
    <property type="molecule type" value="Viral_cRNA"/>
</dbReference>
<evidence type="ECO:0000313" key="13">
    <source>
        <dbReference type="EMBL" id="AIJ01316.1"/>
    </source>
</evidence>
<evidence type="ECO:0000256" key="3">
    <source>
        <dbReference type="ARBA" id="ARBA00022561"/>
    </source>
</evidence>
<keyword evidence="3 9" id="KW-0167">Capsid protein</keyword>
<keyword evidence="6 9" id="KW-0543">Viral nucleoprotein</keyword>
<accession>A0A076L669</accession>
<comment type="function">
    <text evidence="9">Forms the helical nucleocapsid (NC), protecting the genome from nucleases.</text>
</comment>
<protein>
    <recommendedName>
        <fullName evidence="9">Nucleocapsid</fullName>
    </recommendedName>
    <alternativeName>
        <fullName evidence="9">Nucleocapsid protein</fullName>
    </alternativeName>
</protein>
<evidence type="ECO:0000313" key="11">
    <source>
        <dbReference type="EMBL" id="AIJ01298.1"/>
    </source>
</evidence>
<dbReference type="GO" id="GO:1990904">
    <property type="term" value="C:ribonucleoprotein complex"/>
    <property type="evidence" value="ECO:0007669"/>
    <property type="project" value="UniProtKB-KW"/>
</dbReference>
<evidence type="ECO:0000256" key="7">
    <source>
        <dbReference type="ARBA" id="ARBA00023200"/>
    </source>
</evidence>
<keyword evidence="8 9" id="KW-0687">Ribonucleoprotein</keyword>
<evidence type="ECO:0000256" key="9">
    <source>
        <dbReference type="RuleBase" id="RU361245"/>
    </source>
</evidence>
<organism evidence="10 15">
    <name type="scientific">Anaconda paramyxovirus</name>
    <dbReference type="NCBI Taxonomy" id="1529450"/>
    <lineage>
        <taxon>Viruses</taxon>
        <taxon>Riboviria</taxon>
        <taxon>Orthornavirae</taxon>
        <taxon>Negarnaviricota</taxon>
        <taxon>Haploviricotina</taxon>
        <taxon>Monjiviricetes</taxon>
        <taxon>Mononegavirales</taxon>
        <taxon>Paramyxoviridae</taxon>
        <taxon>Feraresvirinae</taxon>
        <taxon>Ferlavirus</taxon>
        <taxon>Ferlavirus reptilis</taxon>
    </lineage>
</organism>
<comment type="similarity">
    <text evidence="1 9">Belongs to the paramyxoviruses nucleocapsid family.</text>
</comment>
<evidence type="ECO:0000256" key="2">
    <source>
        <dbReference type="ARBA" id="ARBA00022497"/>
    </source>
</evidence>
<dbReference type="Proteomes" id="UP000161011">
    <property type="component" value="Genome"/>
</dbReference>
<keyword evidence="2 9" id="KW-1139">Helical capsid protein</keyword>
<dbReference type="EMBL" id="KJ956407">
    <property type="protein sequence ID" value="AIJ01316.1"/>
    <property type="molecule type" value="Viral_cRNA"/>
</dbReference>
<dbReference type="Pfam" id="PF00973">
    <property type="entry name" value="Paramyxo_ncap"/>
    <property type="match status" value="1"/>
</dbReference>
<comment type="subcellular location">
    <subcellularLocation>
        <location evidence="9">Virion</location>
    </subcellularLocation>
    <subcellularLocation>
        <location evidence="9">Host cytoplasm</location>
    </subcellularLocation>
</comment>
<keyword evidence="5 9" id="KW-0694">RNA-binding</keyword>
<keyword evidence="7 9" id="KW-1035">Host cytoplasm</keyword>
<dbReference type="Proteomes" id="UP000152908">
    <property type="component" value="Genome"/>
</dbReference>
<dbReference type="InterPro" id="IPR002021">
    <property type="entry name" value="Paramyx_ncap"/>
</dbReference>
<evidence type="ECO:0000256" key="4">
    <source>
        <dbReference type="ARBA" id="ARBA00022844"/>
    </source>
</evidence>
<dbReference type="GO" id="GO:0005198">
    <property type="term" value="F:structural molecule activity"/>
    <property type="evidence" value="ECO:0007669"/>
    <property type="project" value="InterPro"/>
</dbReference>
<proteinExistence type="inferred from homology"/>
<dbReference type="EMBL" id="KJ956406">
    <property type="protein sequence ID" value="AIJ01307.1"/>
    <property type="molecule type" value="Viral_cRNA"/>
</dbReference>
<evidence type="ECO:0000313" key="16">
    <source>
        <dbReference type="Proteomes" id="UP000109939"/>
    </source>
</evidence>
<evidence type="ECO:0000313" key="10">
    <source>
        <dbReference type="EMBL" id="AIJ01289.1"/>
    </source>
</evidence>
<evidence type="ECO:0000256" key="6">
    <source>
        <dbReference type="ARBA" id="ARBA00023086"/>
    </source>
</evidence>
<dbReference type="GO" id="GO:0030430">
    <property type="term" value="C:host cell cytoplasm"/>
    <property type="evidence" value="ECO:0007669"/>
    <property type="project" value="UniProtKB-SubCell"/>
</dbReference>
<evidence type="ECO:0000256" key="1">
    <source>
        <dbReference type="ARBA" id="ARBA00007642"/>
    </source>
</evidence>
<dbReference type="Proteomes" id="UP000148342">
    <property type="component" value="Genome"/>
</dbReference>
<reference evidence="15 16" key="1">
    <citation type="journal article" date="2014" name="J. Clin. Microbiol.">
        <title>Fatal systemic necrotizing infections associated with a novel paramyxovirus, anaconda paramyxovirus, in green anaconda juveniles.</title>
        <authorList>
            <person name="Woo P.C."/>
            <person name="Lau S.K."/>
            <person name="Martelli P."/>
            <person name="Hui S.W."/>
            <person name="Lau C.C."/>
            <person name="Fan R.Y."/>
            <person name="Groff J.M."/>
            <person name="Tam E.W."/>
            <person name="Chan K.H."/>
            <person name="Yuen K.Y."/>
        </authorList>
    </citation>
    <scope>NUCLEOTIDE SEQUENCE [LARGE SCALE GENOMIC DNA]</scope>
    <source>
        <strain evidence="14">1110RN043</strain>
        <strain evidence="10">1110RN047</strain>
        <strain evidence="11">1201RN003</strain>
        <strain evidence="12">1203RN009</strain>
        <strain evidence="13">RF111111</strain>
    </source>
</reference>
<evidence type="ECO:0000256" key="5">
    <source>
        <dbReference type="ARBA" id="ARBA00022884"/>
    </source>
</evidence>
<dbReference type="EMBL" id="KJ956408">
    <property type="protein sequence ID" value="AIJ01325.1"/>
    <property type="molecule type" value="Viral_cRNA"/>
</dbReference>
<evidence type="ECO:0000313" key="12">
    <source>
        <dbReference type="EMBL" id="AIJ01307.1"/>
    </source>
</evidence>
<dbReference type="GO" id="GO:0019013">
    <property type="term" value="C:viral nucleocapsid"/>
    <property type="evidence" value="ECO:0007669"/>
    <property type="project" value="UniProtKB-KW"/>
</dbReference>
<reference evidence="10" key="2">
    <citation type="submission" date="2014-06" db="EMBL/GenBank/DDBJ databases">
        <authorList>
            <person name="Woo P.C.Y."/>
            <person name="Lau S.K.P."/>
            <person name="Martelli P."/>
            <person name="Hui S.-W."/>
            <person name="Lau C.C.Y."/>
            <person name="Fan R.Y.Y."/>
            <person name="Groff J.M."/>
            <person name="Tam E.W.T."/>
            <person name="Chan K.-H."/>
            <person name="Yuen K.-Y."/>
        </authorList>
    </citation>
    <scope>NUCLEOTIDE SEQUENCE</scope>
    <source>
        <strain evidence="14">1110RN043</strain>
        <strain evidence="10">1110RN047</strain>
        <strain evidence="11">1201RN003</strain>
        <strain evidence="12">1203RN009</strain>
        <strain evidence="13">RF111111</strain>
    </source>
</reference>
<name>A0A076L669_9MONO</name>
<dbReference type="EMBL" id="KJ956405">
    <property type="protein sequence ID" value="AIJ01298.1"/>
    <property type="molecule type" value="Viral_cRNA"/>
</dbReference>
<keyword evidence="4 9" id="KW-0946">Virion</keyword>
<comment type="subunit">
    <text evidence="9">Homomultimer; forms the nucleocapsid. Binds to the viral genomic RNA. N0 interacts with the phosphoprotein (via N-terminus); this interaction allows P to chaperon N0 to avoid N polymerization before encapsidation. Interacts as N-RNA template with the phosphoprotein (via C-terminus); this interaction positions the polymerase on the template.</text>
</comment>
<dbReference type="Proteomes" id="UP000109939">
    <property type="component" value="Genome"/>
</dbReference>
<dbReference type="GO" id="GO:0019029">
    <property type="term" value="C:helical viral capsid"/>
    <property type="evidence" value="ECO:0007669"/>
    <property type="project" value="UniProtKB-KW"/>
</dbReference>
<sequence>MELFDIADGFADHQINLRSSKQATGSLSAIKDQILVLIPGTQDSDILSNLLIALLSLIFNAGCPEPICAGAFLSLLVLFTNNPTAALGTHAKDSDTVINTYTITEFSGVGPVLMNRDQVEEFMTNKLNDLIRAIKFPDLFVRPNKADALFNGPVEFKIALNSILIQIWNLLAKSITASNTAEGSEDRRTERFEQEGRIASIYELSKNMKKRLRETLRKHMIIKKTMVSIMQESVAMGSNGGELVKTIAVISHYVVNAGLTGFFQTIKYGINTRSAALAVSDIQAELGKIKALMQLYKKKGENAPYMVILDDSDASYFAPAAYPMIWSFAMGYGTAVDTALAGVNYNRSFLDSKWFAIGQKMAVESGSKVNVGMLKTLGLTEQQGQTLATILEESKDARAAMISGISGSSNIKDGESFELEPNMSPSIYSESSTNKMDRIKKLAKEIRETTLTAEDNIGSLDDESKVVAGMS</sequence>
<evidence type="ECO:0000313" key="15">
    <source>
        <dbReference type="Proteomes" id="UP000104854"/>
    </source>
</evidence>
<evidence type="ECO:0000256" key="8">
    <source>
        <dbReference type="ARBA" id="ARBA00023274"/>
    </source>
</evidence>
<evidence type="ECO:0000313" key="14">
    <source>
        <dbReference type="EMBL" id="AIJ01325.1"/>
    </source>
</evidence>